<proteinExistence type="predicted"/>
<dbReference type="AlphaFoldDB" id="A0A0A9G993"/>
<name>A0A0A9G993_ARUDO</name>
<keyword evidence="1" id="KW-1133">Transmembrane helix</keyword>
<organism evidence="2">
    <name type="scientific">Arundo donax</name>
    <name type="common">Giant reed</name>
    <name type="synonym">Donax arundinaceus</name>
    <dbReference type="NCBI Taxonomy" id="35708"/>
    <lineage>
        <taxon>Eukaryota</taxon>
        <taxon>Viridiplantae</taxon>
        <taxon>Streptophyta</taxon>
        <taxon>Embryophyta</taxon>
        <taxon>Tracheophyta</taxon>
        <taxon>Spermatophyta</taxon>
        <taxon>Magnoliopsida</taxon>
        <taxon>Liliopsida</taxon>
        <taxon>Poales</taxon>
        <taxon>Poaceae</taxon>
        <taxon>PACMAD clade</taxon>
        <taxon>Arundinoideae</taxon>
        <taxon>Arundineae</taxon>
        <taxon>Arundo</taxon>
    </lineage>
</organism>
<protein>
    <submittedName>
        <fullName evidence="2">Uncharacterized protein</fullName>
    </submittedName>
</protein>
<evidence type="ECO:0000313" key="2">
    <source>
        <dbReference type="EMBL" id="JAE19096.1"/>
    </source>
</evidence>
<keyword evidence="1" id="KW-0472">Membrane</keyword>
<reference evidence="2" key="1">
    <citation type="submission" date="2014-09" db="EMBL/GenBank/DDBJ databases">
        <authorList>
            <person name="Magalhaes I.L.F."/>
            <person name="Oliveira U."/>
            <person name="Santos F.R."/>
            <person name="Vidigal T.H.D.A."/>
            <person name="Brescovit A.D."/>
            <person name="Santos A.J."/>
        </authorList>
    </citation>
    <scope>NUCLEOTIDE SEQUENCE</scope>
    <source>
        <tissue evidence="2">Shoot tissue taken approximately 20 cm above the soil surface</tissue>
    </source>
</reference>
<reference evidence="2" key="2">
    <citation type="journal article" date="2015" name="Data Brief">
        <title>Shoot transcriptome of the giant reed, Arundo donax.</title>
        <authorList>
            <person name="Barrero R.A."/>
            <person name="Guerrero F.D."/>
            <person name="Moolhuijzen P."/>
            <person name="Goolsby J.A."/>
            <person name="Tidwell J."/>
            <person name="Bellgard S.E."/>
            <person name="Bellgard M.I."/>
        </authorList>
    </citation>
    <scope>NUCLEOTIDE SEQUENCE</scope>
    <source>
        <tissue evidence="2">Shoot tissue taken approximately 20 cm above the soil surface</tissue>
    </source>
</reference>
<feature type="transmembrane region" description="Helical" evidence="1">
    <location>
        <begin position="6"/>
        <end position="31"/>
    </location>
</feature>
<dbReference type="EMBL" id="GBRH01178800">
    <property type="protein sequence ID" value="JAE19096.1"/>
    <property type="molecule type" value="Transcribed_RNA"/>
</dbReference>
<accession>A0A0A9G993</accession>
<sequence>MIFFFIISLIITFSIIGSCCIITNLSTLLFINFINPALLSY</sequence>
<keyword evidence="1" id="KW-0812">Transmembrane</keyword>
<evidence type="ECO:0000256" key="1">
    <source>
        <dbReference type="SAM" id="Phobius"/>
    </source>
</evidence>